<geneLocation type="plasmid" evidence="2 3">
    <name>unnamedA</name>
</geneLocation>
<accession>A0ABY8HLH7</accession>
<evidence type="ECO:0000313" key="2">
    <source>
        <dbReference type="EMBL" id="WFP92990.1"/>
    </source>
</evidence>
<protein>
    <submittedName>
        <fullName evidence="2">Uncharacterized protein</fullName>
    </submittedName>
</protein>
<sequence>MRQSSIRVALCLALAIAGMTAAQAADTPAADAVPEPQQTENASLQDFIKANPDCLEFTDQCSHCVIVNGIAECSTAEIACIKRENQCTRRIAK</sequence>
<dbReference type="GeneID" id="29521170"/>
<dbReference type="RefSeq" id="WP_034800276.1">
    <property type="nucleotide sequence ID" value="NZ_CP015881.1"/>
</dbReference>
<feature type="chain" id="PRO_5047273820" evidence="1">
    <location>
        <begin position="25"/>
        <end position="93"/>
    </location>
</feature>
<keyword evidence="1" id="KW-0732">Signal</keyword>
<evidence type="ECO:0000313" key="3">
    <source>
        <dbReference type="Proteomes" id="UP001214094"/>
    </source>
</evidence>
<dbReference type="EMBL" id="CP121309">
    <property type="protein sequence ID" value="WFP92990.1"/>
    <property type="molecule type" value="Genomic_DNA"/>
</dbReference>
<keyword evidence="3" id="KW-1185">Reference proteome</keyword>
<gene>
    <name evidence="2" type="ORF">P4B07_24870</name>
</gene>
<name>A0ABY8HLH7_ENSAD</name>
<evidence type="ECO:0000256" key="1">
    <source>
        <dbReference type="SAM" id="SignalP"/>
    </source>
</evidence>
<organism evidence="2 3">
    <name type="scientific">Ensifer adhaerens</name>
    <name type="common">Sinorhizobium morelense</name>
    <dbReference type="NCBI Taxonomy" id="106592"/>
    <lineage>
        <taxon>Bacteria</taxon>
        <taxon>Pseudomonadati</taxon>
        <taxon>Pseudomonadota</taxon>
        <taxon>Alphaproteobacteria</taxon>
        <taxon>Hyphomicrobiales</taxon>
        <taxon>Rhizobiaceae</taxon>
        <taxon>Sinorhizobium/Ensifer group</taxon>
        <taxon>Ensifer</taxon>
    </lineage>
</organism>
<dbReference type="Proteomes" id="UP001214094">
    <property type="component" value="Plasmid unnamedA"/>
</dbReference>
<reference evidence="2 3" key="1">
    <citation type="submission" date="2023-03" db="EMBL/GenBank/DDBJ databases">
        <title>Comparative genome and transcriptome analysis combination mining strategies for increasing vitamin B12 production of Ensifer adhaerens strain.</title>
        <authorList>
            <person name="Yongheng L."/>
        </authorList>
    </citation>
    <scope>NUCLEOTIDE SEQUENCE [LARGE SCALE GENOMIC DNA]</scope>
    <source>
        <strain evidence="2 3">Casida A-T305</strain>
        <plasmid evidence="2 3">unnamedA</plasmid>
    </source>
</reference>
<feature type="signal peptide" evidence="1">
    <location>
        <begin position="1"/>
        <end position="24"/>
    </location>
</feature>
<keyword evidence="2" id="KW-0614">Plasmid</keyword>
<proteinExistence type="predicted"/>